<dbReference type="RefSeq" id="WP_113874624.1">
    <property type="nucleotide sequence ID" value="NZ_QNRF01000005.1"/>
</dbReference>
<name>A0A366CXX4_9GAMM</name>
<dbReference type="Proteomes" id="UP000252086">
    <property type="component" value="Unassembled WGS sequence"/>
</dbReference>
<organism evidence="1 2">
    <name type="scientific">Marinomonas aquiplantarum</name>
    <dbReference type="NCBI Taxonomy" id="491951"/>
    <lineage>
        <taxon>Bacteria</taxon>
        <taxon>Pseudomonadati</taxon>
        <taxon>Pseudomonadota</taxon>
        <taxon>Gammaproteobacteria</taxon>
        <taxon>Oceanospirillales</taxon>
        <taxon>Oceanospirillaceae</taxon>
        <taxon>Marinomonas</taxon>
    </lineage>
</organism>
<comment type="caution">
    <text evidence="1">The sequence shown here is derived from an EMBL/GenBank/DDBJ whole genome shotgun (WGS) entry which is preliminary data.</text>
</comment>
<evidence type="ECO:0000313" key="2">
    <source>
        <dbReference type="Proteomes" id="UP000252086"/>
    </source>
</evidence>
<evidence type="ECO:0008006" key="3">
    <source>
        <dbReference type="Google" id="ProtNLM"/>
    </source>
</evidence>
<dbReference type="PROSITE" id="PS51257">
    <property type="entry name" value="PROKAR_LIPOPROTEIN"/>
    <property type="match status" value="1"/>
</dbReference>
<gene>
    <name evidence="1" type="ORF">DFP76_105132</name>
</gene>
<protein>
    <recommendedName>
        <fullName evidence="3">Lipoprotein</fullName>
    </recommendedName>
</protein>
<accession>A0A366CXX4</accession>
<keyword evidence="2" id="KW-1185">Reference proteome</keyword>
<proteinExistence type="predicted"/>
<reference evidence="1 2" key="1">
    <citation type="submission" date="2018-06" db="EMBL/GenBank/DDBJ databases">
        <title>Genomic Encyclopedia of Type Strains, Phase III (KMG-III): the genomes of soil and plant-associated and newly described type strains.</title>
        <authorList>
            <person name="Whitman W."/>
        </authorList>
    </citation>
    <scope>NUCLEOTIDE SEQUENCE [LARGE SCALE GENOMIC DNA]</scope>
    <source>
        <strain evidence="1 2">CECT 7732</strain>
    </source>
</reference>
<sequence>MYKINGVFLVALLVIAGCSSSPFNKENRFSLKEYEDDLLIECMKGEKLITDESRSKEDVCRDVSHAFMIAARAGFEENGELVTKICKRKEDFDLCVYNLQKRHYNKHLPGFISKFNSPSE</sequence>
<evidence type="ECO:0000313" key="1">
    <source>
        <dbReference type="EMBL" id="RBO82663.1"/>
    </source>
</evidence>
<dbReference type="AlphaFoldDB" id="A0A366CXX4"/>
<dbReference type="EMBL" id="QNRF01000005">
    <property type="protein sequence ID" value="RBO82663.1"/>
    <property type="molecule type" value="Genomic_DNA"/>
</dbReference>